<dbReference type="STRING" id="1203554.HMPREF1476_01462"/>
<feature type="binding site" description="covalent" evidence="2">
    <location>
        <position position="126"/>
    </location>
    <ligand>
        <name>heme c</name>
        <dbReference type="ChEBI" id="CHEBI:61717"/>
        <label>1</label>
    </ligand>
</feature>
<feature type="binding site" description="covalent" evidence="2">
    <location>
        <position position="287"/>
    </location>
    <ligand>
        <name>heme c</name>
        <dbReference type="ChEBI" id="CHEBI:61717"/>
        <label>2</label>
    </ligand>
</feature>
<feature type="binding site" description="covalent" evidence="2">
    <location>
        <position position="327"/>
    </location>
    <ligand>
        <name>heme c</name>
        <dbReference type="ChEBI" id="CHEBI:61717"/>
        <label>3</label>
    </ligand>
</feature>
<evidence type="ECO:0000256" key="1">
    <source>
        <dbReference type="ARBA" id="ARBA00022729"/>
    </source>
</evidence>
<keyword evidence="2" id="KW-0479">Metal-binding</keyword>
<feature type="binding site" description="covalent" evidence="2">
    <location>
        <position position="346"/>
    </location>
    <ligand>
        <name>heme c</name>
        <dbReference type="ChEBI" id="CHEBI:61717"/>
        <label>4</label>
    </ligand>
</feature>
<feature type="binding site" description="axial binding residue" evidence="2">
    <location>
        <position position="429"/>
    </location>
    <ligand>
        <name>heme c</name>
        <dbReference type="ChEBI" id="CHEBI:61717"/>
        <label>6</label>
    </ligand>
    <ligandPart>
        <name>Fe</name>
        <dbReference type="ChEBI" id="CHEBI:18248"/>
    </ligandPart>
</feature>
<dbReference type="Gene3D" id="1.10.1130.10">
    <property type="entry name" value="Flavocytochrome C3, Chain A"/>
    <property type="match status" value="1"/>
</dbReference>
<feature type="binding site" description="axial binding residue" evidence="2">
    <location>
        <position position="542"/>
    </location>
    <ligand>
        <name>heme c</name>
        <dbReference type="ChEBI" id="CHEBI:61717"/>
        <label>8</label>
    </ligand>
    <ligandPart>
        <name>Fe</name>
        <dbReference type="ChEBI" id="CHEBI:18248"/>
    </ligandPart>
</feature>
<dbReference type="InterPro" id="IPR051829">
    <property type="entry name" value="Multiheme_Cytochr_ET"/>
</dbReference>
<dbReference type="PANTHER" id="PTHR35038">
    <property type="entry name" value="DISSIMILATORY SULFITE REDUCTASE SIRA"/>
    <property type="match status" value="1"/>
</dbReference>
<evidence type="ECO:0000313" key="4">
    <source>
        <dbReference type="Proteomes" id="UP000014400"/>
    </source>
</evidence>
<dbReference type="EMBL" id="ATCF01000021">
    <property type="protein sequence ID" value="EPD98720.1"/>
    <property type="molecule type" value="Genomic_DNA"/>
</dbReference>
<dbReference type="EC" id="1.8.99.-" evidence="2"/>
<feature type="binding site" description="covalent" evidence="2">
    <location>
        <position position="447"/>
    </location>
    <ligand>
        <name>heme c</name>
        <dbReference type="ChEBI" id="CHEBI:61717"/>
        <label>7</label>
    </ligand>
</feature>
<feature type="chain" id="PRO_5009020346" description="Dissimilatory sulfite reductase" evidence="2">
    <location>
        <begin position="26"/>
        <end position="658"/>
    </location>
</feature>
<feature type="binding site" evidence="2">
    <location>
        <position position="192"/>
    </location>
    <ligand>
        <name>substrate</name>
    </ligand>
</feature>
<dbReference type="eggNOG" id="COG0484">
    <property type="taxonomic scope" value="Bacteria"/>
</dbReference>
<keyword evidence="2" id="KW-0574">Periplasm</keyword>
<feature type="binding site" description="covalent" evidence="2">
    <location>
        <position position="525"/>
    </location>
    <ligand>
        <name>heme c</name>
        <dbReference type="ChEBI" id="CHEBI:61717"/>
        <label>8</label>
    </ligand>
</feature>
<feature type="binding site" description="covalent" evidence="2">
    <location>
        <position position="401"/>
    </location>
    <ligand>
        <name>heme c</name>
        <dbReference type="ChEBI" id="CHEBI:61717"/>
        <label>5</label>
    </ligand>
</feature>
<comment type="pathway">
    <text evidence="2">Sulfur metabolism; sulfite reduction.</text>
</comment>
<comment type="cofactor">
    <cofactor evidence="2">
        <name>Cu(+)</name>
        <dbReference type="ChEBI" id="CHEBI:49552"/>
    </cofactor>
    <text evidence="2">Exposure to oxygen reduces copper binding and leads to the formation of a disulfide bond between the two Cys residues that bind the copper ion.</text>
</comment>
<keyword evidence="2" id="KW-0813">Transport</keyword>
<feature type="binding site" description="axial binding residue" evidence="2">
    <location>
        <position position="402"/>
    </location>
    <ligand>
        <name>heme c</name>
        <dbReference type="ChEBI" id="CHEBI:61717"/>
        <label>5</label>
    </ligand>
    <ligandPart>
        <name>Fe</name>
        <dbReference type="ChEBI" id="CHEBI:18248"/>
    </ligandPart>
</feature>
<feature type="signal peptide" evidence="2">
    <location>
        <begin position="1"/>
        <end position="25"/>
    </location>
</feature>
<keyword evidence="4" id="KW-1185">Reference proteome</keyword>
<feature type="binding site" description="axial binding residue" evidence="2">
    <location>
        <position position="442"/>
    </location>
    <ligand>
        <name>heme c</name>
        <dbReference type="ChEBI" id="CHEBI:61717"/>
        <label>8</label>
    </ligand>
    <ligandPart>
        <name>Fe</name>
        <dbReference type="ChEBI" id="CHEBI:18248"/>
    </ligandPart>
</feature>
<feature type="binding site" description="axial binding residue" evidence="2">
    <location>
        <position position="333"/>
    </location>
    <ligand>
        <name>heme c</name>
        <dbReference type="ChEBI" id="CHEBI:61717"/>
        <label>1</label>
    </ligand>
    <ligandPart>
        <name>Fe</name>
        <dbReference type="ChEBI" id="CHEBI:18248"/>
    </ligandPart>
</feature>
<feature type="binding site" description="axial binding residue" evidence="2">
    <location>
        <position position="391"/>
    </location>
    <ligand>
        <name>heme c</name>
        <dbReference type="ChEBI" id="CHEBI:61717"/>
        <label>6</label>
    </ligand>
    <ligandPart>
        <name>Fe</name>
        <dbReference type="ChEBI" id="CHEBI:18248"/>
    </ligandPart>
</feature>
<dbReference type="InterPro" id="IPR036280">
    <property type="entry name" value="Multihaem_cyt_sf"/>
</dbReference>
<feature type="binding site" description="axial binding residue" evidence="2">
    <location>
        <position position="291"/>
    </location>
    <ligand>
        <name>heme c</name>
        <dbReference type="ChEBI" id="CHEBI:61717"/>
        <label>2</label>
    </ligand>
    <ligandPart>
        <name>Fe</name>
        <dbReference type="ChEBI" id="CHEBI:18248"/>
    </ligandPart>
</feature>
<feature type="binding site" description="axial binding residue" evidence="2">
    <location>
        <position position="350"/>
    </location>
    <ligand>
        <name>heme c</name>
        <dbReference type="ChEBI" id="CHEBI:61717"/>
        <label>4</label>
    </ligand>
    <ligandPart>
        <name>Fe</name>
        <dbReference type="ChEBI" id="CHEBI:18248"/>
    </ligandPart>
</feature>
<comment type="caution">
    <text evidence="3">The sequence shown here is derived from an EMBL/GenBank/DDBJ whole genome shotgun (WGS) entry which is preliminary data.</text>
</comment>
<dbReference type="HAMAP" id="MF_02023">
    <property type="entry name" value="Sulfite_red"/>
    <property type="match status" value="1"/>
</dbReference>
<keyword evidence="2" id="KW-0349">Heme</keyword>
<dbReference type="Gene3D" id="3.90.10.10">
    <property type="entry name" value="Cytochrome C3"/>
    <property type="match status" value="2"/>
</dbReference>
<keyword evidence="2" id="KW-0249">Electron transport</keyword>
<feature type="binding site" evidence="2">
    <location>
        <position position="379"/>
    </location>
    <ligand>
        <name>Cu(+)</name>
        <dbReference type="ChEBI" id="CHEBI:49552"/>
    </ligand>
</feature>
<feature type="binding site" description="covalent" evidence="2">
    <location>
        <position position="428"/>
    </location>
    <ligand>
        <name>heme c</name>
        <dbReference type="ChEBI" id="CHEBI:61717"/>
        <label>6</label>
    </ligand>
</feature>
<feature type="binding site" description="covalent" evidence="2">
    <location>
        <position position="129"/>
    </location>
    <ligand>
        <name>heme c</name>
        <dbReference type="ChEBI" id="CHEBI:61717"/>
        <label>1</label>
    </ligand>
</feature>
<protein>
    <recommendedName>
        <fullName evidence="2">Dissimilatory sulfite reductase</fullName>
        <ecNumber evidence="2">1.8.99.-</ecNumber>
    </recommendedName>
</protein>
<feature type="binding site" description="axial binding residue" evidence="2">
    <location>
        <position position="451"/>
    </location>
    <ligand>
        <name>heme c</name>
        <dbReference type="ChEBI" id="CHEBI:61717"/>
        <label>7</label>
    </ligand>
    <ligandPart>
        <name>Fe</name>
        <dbReference type="ChEBI" id="CHEBI:18248"/>
    </ligandPart>
</feature>
<feature type="binding site" description="covalent" evidence="2">
    <location>
        <position position="290"/>
    </location>
    <ligand>
        <name>heme c</name>
        <dbReference type="ChEBI" id="CHEBI:61717"/>
        <label>2</label>
    </ligand>
</feature>
<comment type="subcellular location">
    <subcellularLocation>
        <location evidence="2">Periplasm</location>
    </subcellularLocation>
</comment>
<evidence type="ECO:0000313" key="3">
    <source>
        <dbReference type="EMBL" id="EPD98720.1"/>
    </source>
</evidence>
<dbReference type="GO" id="GO:0005507">
    <property type="term" value="F:copper ion binding"/>
    <property type="evidence" value="ECO:0007669"/>
    <property type="project" value="UniProtKB-UniRule"/>
</dbReference>
<comment type="cofactor">
    <cofactor evidence="2">
        <name>heme c</name>
        <dbReference type="ChEBI" id="CHEBI:61717"/>
    </cofactor>
    <text evidence="2">Binds 8 heme c groups covalently per monomer.</text>
</comment>
<proteinExistence type="inferred from homology"/>
<dbReference type="GeneID" id="64060743"/>
<dbReference type="InterPro" id="IPR032897">
    <property type="entry name" value="Sulfite_reductase"/>
</dbReference>
<feature type="binding site" description="axial binding residue" evidence="2">
    <location>
        <position position="328"/>
    </location>
    <ligand>
        <name>heme c</name>
        <dbReference type="ChEBI" id="CHEBI:61717"/>
        <label>3</label>
    </ligand>
    <ligandPart>
        <name>Fe</name>
        <dbReference type="ChEBI" id="CHEBI:18248"/>
    </ligandPart>
</feature>
<feature type="binding site" description="covalent" evidence="2">
    <location>
        <position position="398"/>
    </location>
    <ligand>
        <name>heme c</name>
        <dbReference type="ChEBI" id="CHEBI:61717"/>
        <label>5</label>
    </ligand>
</feature>
<comment type="function">
    <text evidence="2">Respiratory sulfite reductase that catalyzes the reduction of sulfite to sulfide in a single step, consuming six electrons in the process.</text>
</comment>
<organism evidence="3 4">
    <name type="scientific">Sutterella wadsworthensis HGA0223</name>
    <dbReference type="NCBI Taxonomy" id="1203554"/>
    <lineage>
        <taxon>Bacteria</taxon>
        <taxon>Pseudomonadati</taxon>
        <taxon>Pseudomonadota</taxon>
        <taxon>Betaproteobacteria</taxon>
        <taxon>Burkholderiales</taxon>
        <taxon>Sutterellaceae</taxon>
        <taxon>Sutterella</taxon>
    </lineage>
</organism>
<feature type="binding site" description="covalent" evidence="2">
    <location>
        <position position="425"/>
    </location>
    <ligand>
        <name>heme c</name>
        <dbReference type="ChEBI" id="CHEBI:61717"/>
        <label>6</label>
    </ligand>
</feature>
<feature type="binding site" description="covalent" evidence="2">
    <location>
        <position position="450"/>
    </location>
    <ligand>
        <name>heme c</name>
        <dbReference type="ChEBI" id="CHEBI:61717"/>
        <label>7</label>
    </ligand>
</feature>
<dbReference type="RefSeq" id="WP_016474672.1">
    <property type="nucleotide sequence ID" value="NZ_KE150480.1"/>
</dbReference>
<keyword evidence="2" id="KW-0186">Copper</keyword>
<feature type="binding site" description="axial binding residue" evidence="2">
    <location>
        <position position="130"/>
    </location>
    <ligand>
        <name>heme c</name>
        <dbReference type="ChEBI" id="CHEBI:61717"/>
        <label>1</label>
    </ligand>
    <ligandPart>
        <name>Fe</name>
        <dbReference type="ChEBI" id="CHEBI:18248"/>
    </ligandPart>
</feature>
<dbReference type="PANTHER" id="PTHR35038:SF8">
    <property type="entry name" value="C-TYPE POLYHEME CYTOCHROME OMCC"/>
    <property type="match status" value="1"/>
</dbReference>
<accession>S3BHA9</accession>
<gene>
    <name evidence="3" type="ORF">HMPREF1476_01462</name>
</gene>
<feature type="binding site" evidence="2">
    <location>
        <position position="458"/>
    </location>
    <ligand>
        <name>Cu(+)</name>
        <dbReference type="ChEBI" id="CHEBI:49552"/>
    </ligand>
</feature>
<feature type="binding site" description="axial binding residue" evidence="2">
    <location>
        <position position="142"/>
    </location>
    <ligand>
        <name>heme c</name>
        <dbReference type="ChEBI" id="CHEBI:61717"/>
        <label>4</label>
    </ligand>
    <ligandPart>
        <name>Fe</name>
        <dbReference type="ChEBI" id="CHEBI:18248"/>
    </ligandPart>
</feature>
<evidence type="ECO:0000256" key="2">
    <source>
        <dbReference type="HAMAP-Rule" id="MF_02023"/>
    </source>
</evidence>
<dbReference type="GO" id="GO:0070814">
    <property type="term" value="P:hydrogen sulfide biosynthetic process"/>
    <property type="evidence" value="ECO:0007669"/>
    <property type="project" value="UniProtKB-UniRule"/>
</dbReference>
<feature type="binding site" description="covalent" evidence="2">
    <location>
        <position position="541"/>
    </location>
    <ligand>
        <name>heme c</name>
        <dbReference type="ChEBI" id="CHEBI:61717"/>
        <label>8</label>
    </ligand>
</feature>
<keyword evidence="2" id="KW-0560">Oxidoreductase</keyword>
<feature type="binding site" evidence="2">
    <location>
        <position position="270"/>
    </location>
    <ligand>
        <name>substrate</name>
    </ligand>
</feature>
<feature type="binding site" evidence="2">
    <location>
        <position position="352"/>
    </location>
    <ligand>
        <name>substrate</name>
    </ligand>
</feature>
<sequence length="658" mass="73740" precursor="true">MTKQHKLLSLAACMSAALVASSAMAAETPAAQTSAKEVLPRTLEGYVSQDKAFWDYLKANHPYFKYLKEGRVVGKFTMSDREEEWVNFGGGDKYREDTGRTTAVTYRLPYESFLDLPNNFVGPKKCGECHPSQYEKWERSRHNKIVRFPEEMTEAVVQGDLKRPLYGSKASVLPEGINVEDVYVLMGTPRTKYGFVDKWLVRGTYHIEDGGSLSQATGKIVAGGNQFSRNWAEHITPEVAKKINAWDPTFPTKLEDFGAQSSKVWGMNSYGASNRKQAMFQPGSSYCEICHTWKFDFKSQDELFAALGDGEKLRAHTIAKGVSCEECHGAGAHLYGARGAGMPSDCERCHQRFVYNREDAKANPKAPFTSYFKSFCPACGTEGSQSHYTKHYQKGMRCTTCHDPHEVTSNDWTSQYTVPNLKKNCQDCHTTAAYFFSQGGTHSRNSCESCHMPKMGSCENFAAIQRPDMAGFDNVRASHIWRILVDPEKKSINPPEGADRKLVSPKGWHLTKDEGRPYLDLMWTCGRTAYQDKHVVDAMGCHSPIQSKFPEMMRFKDQKTIYNKVIAWQTPVKEGYAKVIADMASIQDLLKVTKLSTADRAQVQLYAEEARLNAAKIKDDGSWGVHAPKFAKQLVDEATTYTTQALAILNAANKTAKK</sequence>
<comment type="catalytic activity">
    <reaction evidence="2">
        <text>[protein]-disulfide + hydrogen sulfide + 2 A + 3 H2O = [protein]-dithiol + sulfite + 2 AH2 + H(+)</text>
        <dbReference type="Rhea" id="RHEA:51676"/>
        <dbReference type="Rhea" id="RHEA-COMP:10593"/>
        <dbReference type="Rhea" id="RHEA-COMP:10594"/>
        <dbReference type="ChEBI" id="CHEBI:13193"/>
        <dbReference type="ChEBI" id="CHEBI:15377"/>
        <dbReference type="ChEBI" id="CHEBI:15378"/>
        <dbReference type="ChEBI" id="CHEBI:17359"/>
        <dbReference type="ChEBI" id="CHEBI:17499"/>
        <dbReference type="ChEBI" id="CHEBI:29919"/>
        <dbReference type="ChEBI" id="CHEBI:29950"/>
        <dbReference type="ChEBI" id="CHEBI:50058"/>
    </reaction>
</comment>
<feature type="binding site" description="covalent" evidence="2">
    <location>
        <position position="324"/>
    </location>
    <ligand>
        <name>heme c</name>
        <dbReference type="ChEBI" id="CHEBI:61717"/>
        <label>3</label>
    </ligand>
</feature>
<reference evidence="3 4" key="1">
    <citation type="submission" date="2013-04" db="EMBL/GenBank/DDBJ databases">
        <title>The Genome Sequence of Sutterella wadsworthensis HGA0223.</title>
        <authorList>
            <consortium name="The Broad Institute Genomics Platform"/>
            <person name="Earl A."/>
            <person name="Ward D."/>
            <person name="Feldgarden M."/>
            <person name="Gevers D."/>
            <person name="Schmidt T.M."/>
            <person name="Dover J."/>
            <person name="Dai D."/>
            <person name="Walker B."/>
            <person name="Young S."/>
            <person name="Zeng Q."/>
            <person name="Gargeya S."/>
            <person name="Fitzgerald M."/>
            <person name="Haas B."/>
            <person name="Abouelleil A."/>
            <person name="Allen A.W."/>
            <person name="Alvarado L."/>
            <person name="Arachchi H.M."/>
            <person name="Berlin A.M."/>
            <person name="Chapman S.B."/>
            <person name="Gainer-Dewar J."/>
            <person name="Goldberg J."/>
            <person name="Griggs A."/>
            <person name="Gujja S."/>
            <person name="Hansen M."/>
            <person name="Howarth C."/>
            <person name="Imamovic A."/>
            <person name="Ireland A."/>
            <person name="Larimer J."/>
            <person name="McCowan C."/>
            <person name="Murphy C."/>
            <person name="Pearson M."/>
            <person name="Poon T.W."/>
            <person name="Priest M."/>
            <person name="Roberts A."/>
            <person name="Saif S."/>
            <person name="Shea T."/>
            <person name="Sisk P."/>
            <person name="Sykes S."/>
            <person name="Wortman J."/>
            <person name="Nusbaum C."/>
            <person name="Birren B."/>
        </authorList>
    </citation>
    <scope>NUCLEOTIDE SEQUENCE [LARGE SCALE GENOMIC DNA]</scope>
    <source>
        <strain evidence="3 4">HGA0223</strain>
    </source>
</reference>
<keyword evidence="1 2" id="KW-0732">Signal</keyword>
<feature type="binding site" description="covalent" evidence="2">
    <location>
        <position position="349"/>
    </location>
    <ligand>
        <name>heme c</name>
        <dbReference type="ChEBI" id="CHEBI:61717"/>
        <label>4</label>
    </ligand>
</feature>
<dbReference type="UniPathway" id="UPA00370"/>
<feature type="binding site" description="axial binding residue" evidence="2">
    <location>
        <position position="626"/>
    </location>
    <ligand>
        <name>heme c</name>
        <dbReference type="ChEBI" id="CHEBI:61717"/>
        <label>7</label>
    </ligand>
    <ligandPart>
        <name>Fe</name>
        <dbReference type="ChEBI" id="CHEBI:18248"/>
    </ligandPart>
</feature>
<comment type="similarity">
    <text evidence="2">Belongs to the multiheme cytochrome c family.</text>
</comment>
<keyword evidence="2" id="KW-0408">Iron</keyword>
<dbReference type="GO" id="GO:0016002">
    <property type="term" value="F:sulfite reductase activity"/>
    <property type="evidence" value="ECO:0007669"/>
    <property type="project" value="UniProtKB-UniRule"/>
</dbReference>
<dbReference type="AlphaFoldDB" id="S3BHA9"/>
<dbReference type="GO" id="GO:0005506">
    <property type="term" value="F:iron ion binding"/>
    <property type="evidence" value="ECO:0007669"/>
    <property type="project" value="UniProtKB-UniRule"/>
</dbReference>
<dbReference type="SUPFAM" id="SSF48695">
    <property type="entry name" value="Multiheme cytochromes"/>
    <property type="match status" value="1"/>
</dbReference>
<dbReference type="HOGENOM" id="CLU_406457_0_0_4"/>
<dbReference type="GO" id="GO:0042597">
    <property type="term" value="C:periplasmic space"/>
    <property type="evidence" value="ECO:0007669"/>
    <property type="project" value="UniProtKB-SubCell"/>
</dbReference>
<dbReference type="GO" id="GO:0009061">
    <property type="term" value="P:anaerobic respiration"/>
    <property type="evidence" value="ECO:0007669"/>
    <property type="project" value="UniProtKB-KW"/>
</dbReference>
<dbReference type="Proteomes" id="UP000014400">
    <property type="component" value="Unassembled WGS sequence"/>
</dbReference>
<keyword evidence="2" id="KW-0763">Sulfate respiration</keyword>
<dbReference type="PATRIC" id="fig|1203554.3.peg.1535"/>
<feature type="binding site" description="axial binding residue" evidence="2">
    <location>
        <position position="479"/>
    </location>
    <ligand>
        <name>heme c</name>
        <dbReference type="ChEBI" id="CHEBI:61717"/>
        <label>5</label>
    </ligand>
    <ligandPart>
        <name>Fe</name>
        <dbReference type="ChEBI" id="CHEBI:18248"/>
    </ligandPart>
</feature>
<dbReference type="GO" id="GO:0020037">
    <property type="term" value="F:heme binding"/>
    <property type="evidence" value="ECO:0007669"/>
    <property type="project" value="UniProtKB-UniRule"/>
</dbReference>
<feature type="binding site" description="axial binding residue" evidence="2">
    <location>
        <position position="405"/>
    </location>
    <ligand>
        <name>heme c</name>
        <dbReference type="ChEBI" id="CHEBI:61717"/>
        <label>3</label>
    </ligand>
    <ligandPart>
        <name>Fe</name>
        <dbReference type="ChEBI" id="CHEBI:18248"/>
    </ligandPart>
</feature>
<name>S3BHA9_9BURK</name>